<dbReference type="PANTHER" id="PTHR11461">
    <property type="entry name" value="SERINE PROTEASE INHIBITOR, SERPIN"/>
    <property type="match status" value="1"/>
</dbReference>
<dbReference type="GO" id="GO:0004867">
    <property type="term" value="F:serine-type endopeptidase inhibitor activity"/>
    <property type="evidence" value="ECO:0007669"/>
    <property type="project" value="InterPro"/>
</dbReference>
<protein>
    <submittedName>
        <fullName evidence="4">Serine protease inhibitor</fullName>
    </submittedName>
</protein>
<dbReference type="AlphaFoldDB" id="A0A174QBD3"/>
<name>A0A174QBD3_9FIRM</name>
<dbReference type="InterPro" id="IPR042178">
    <property type="entry name" value="Serpin_sf_1"/>
</dbReference>
<keyword evidence="2" id="KW-0732">Signal</keyword>
<evidence type="ECO:0000313" key="5">
    <source>
        <dbReference type="Proteomes" id="UP000095765"/>
    </source>
</evidence>
<dbReference type="InterPro" id="IPR000215">
    <property type="entry name" value="Serpin_fam"/>
</dbReference>
<dbReference type="Proteomes" id="UP000095765">
    <property type="component" value="Unassembled WGS sequence"/>
</dbReference>
<dbReference type="GeneID" id="72462619"/>
<dbReference type="Gene3D" id="2.30.39.10">
    <property type="entry name" value="Alpha-1-antitrypsin, domain 1"/>
    <property type="match status" value="1"/>
</dbReference>
<organism evidence="4 5">
    <name type="scientific">Anaerotruncus colihominis</name>
    <dbReference type="NCBI Taxonomy" id="169435"/>
    <lineage>
        <taxon>Bacteria</taxon>
        <taxon>Bacillati</taxon>
        <taxon>Bacillota</taxon>
        <taxon>Clostridia</taxon>
        <taxon>Eubacteriales</taxon>
        <taxon>Oscillospiraceae</taxon>
        <taxon>Anaerotruncus</taxon>
    </lineage>
</organism>
<feature type="signal peptide" evidence="2">
    <location>
        <begin position="1"/>
        <end position="24"/>
    </location>
</feature>
<accession>A0A174QBD3</accession>
<gene>
    <name evidence="4" type="ORF">ERS852551_01587</name>
</gene>
<dbReference type="SMART" id="SM00093">
    <property type="entry name" value="SERPIN"/>
    <property type="match status" value="1"/>
</dbReference>
<evidence type="ECO:0000313" key="4">
    <source>
        <dbReference type="EMBL" id="CUP68240.1"/>
    </source>
</evidence>
<dbReference type="Pfam" id="PF00079">
    <property type="entry name" value="Serpin"/>
    <property type="match status" value="1"/>
</dbReference>
<dbReference type="OrthoDB" id="9764871at2"/>
<dbReference type="PROSITE" id="PS00284">
    <property type="entry name" value="SERPIN"/>
    <property type="match status" value="1"/>
</dbReference>
<proteinExistence type="inferred from homology"/>
<reference evidence="4 5" key="1">
    <citation type="submission" date="2015-09" db="EMBL/GenBank/DDBJ databases">
        <authorList>
            <consortium name="Pathogen Informatics"/>
        </authorList>
    </citation>
    <scope>NUCLEOTIDE SEQUENCE [LARGE SCALE GENOMIC DNA]</scope>
    <source>
        <strain evidence="4 5">2789STDY5834939</strain>
    </source>
</reference>
<sequence length="421" mass="45439">MKKAIAFSMAVFICAGLCIPGTAAAPTYPDAPVYGDEKAQKTLIEENPLETDLLDAINTFSYACSPEILYGQAGNTIYSPTALYMSLSLAATGARGDTRQELLEVLGMKNKTISYLSKQNGNLFRRLYTNNGIGVFRLASSFWLHDNAIFRSDFNDTAASQFYTETMNVDFARLSVARQISEWIVKNSSGNVIPPVKIAASQQLSIINVPYFEDEWLYAFDPANTEAGPFALANGNTAIGSFMKGTLASAEVYRAEGNFTRLRVPLKSGGSMLLILPDEGVGVNQLLNSPETTTALFAPGGENQQVALSLPKFSFSADLTFNNALKSMGILTPFSEQADFSAMVSGGKTTLTDVRQQAAISIGEYGIGTSSNTEVKTNIRKAGKTTELTFDRPFLFAITSDSSIDREIPLLIGVVNKPSVT</sequence>
<dbReference type="EMBL" id="CZBE01000009">
    <property type="protein sequence ID" value="CUP68240.1"/>
    <property type="molecule type" value="Genomic_DNA"/>
</dbReference>
<feature type="domain" description="Serpin" evidence="3">
    <location>
        <begin position="57"/>
        <end position="418"/>
    </location>
</feature>
<evidence type="ECO:0000256" key="1">
    <source>
        <dbReference type="RuleBase" id="RU000411"/>
    </source>
</evidence>
<dbReference type="PANTHER" id="PTHR11461:SF211">
    <property type="entry name" value="GH10112P-RELATED"/>
    <property type="match status" value="1"/>
</dbReference>
<dbReference type="InterPro" id="IPR023796">
    <property type="entry name" value="Serpin_dom"/>
</dbReference>
<comment type="similarity">
    <text evidence="1">Belongs to the serpin family.</text>
</comment>
<feature type="chain" id="PRO_5039024818" evidence="2">
    <location>
        <begin position="25"/>
        <end position="421"/>
    </location>
</feature>
<evidence type="ECO:0000256" key="2">
    <source>
        <dbReference type="SAM" id="SignalP"/>
    </source>
</evidence>
<dbReference type="InterPro" id="IPR023795">
    <property type="entry name" value="Serpin_CS"/>
</dbReference>
<dbReference type="Gene3D" id="3.30.497.10">
    <property type="entry name" value="Antithrombin, subunit I, domain 2"/>
    <property type="match status" value="1"/>
</dbReference>
<dbReference type="InterPro" id="IPR042185">
    <property type="entry name" value="Serpin_sf_2"/>
</dbReference>
<evidence type="ECO:0000259" key="3">
    <source>
        <dbReference type="SMART" id="SM00093"/>
    </source>
</evidence>
<dbReference type="RefSeq" id="WP_055244916.1">
    <property type="nucleotide sequence ID" value="NZ_CABIWA010000012.1"/>
</dbReference>
<dbReference type="SUPFAM" id="SSF56574">
    <property type="entry name" value="Serpins"/>
    <property type="match status" value="1"/>
</dbReference>
<dbReference type="InterPro" id="IPR036186">
    <property type="entry name" value="Serpin_sf"/>
</dbReference>
<dbReference type="GO" id="GO:0005615">
    <property type="term" value="C:extracellular space"/>
    <property type="evidence" value="ECO:0007669"/>
    <property type="project" value="InterPro"/>
</dbReference>